<gene>
    <name evidence="5" type="ORF">FAZ69_18260</name>
</gene>
<organism evidence="5 6">
    <name type="scientific">Trinickia terrae</name>
    <dbReference type="NCBI Taxonomy" id="2571161"/>
    <lineage>
        <taxon>Bacteria</taxon>
        <taxon>Pseudomonadati</taxon>
        <taxon>Pseudomonadota</taxon>
        <taxon>Betaproteobacteria</taxon>
        <taxon>Burkholderiales</taxon>
        <taxon>Burkholderiaceae</taxon>
        <taxon>Trinickia</taxon>
    </lineage>
</organism>
<dbReference type="InterPro" id="IPR029063">
    <property type="entry name" value="SAM-dependent_MTases_sf"/>
</dbReference>
<dbReference type="GO" id="GO:0008168">
    <property type="term" value="F:methyltransferase activity"/>
    <property type="evidence" value="ECO:0007669"/>
    <property type="project" value="UniProtKB-KW"/>
</dbReference>
<evidence type="ECO:0000259" key="4">
    <source>
        <dbReference type="Pfam" id="PF13649"/>
    </source>
</evidence>
<name>A0A4U1I272_9BURK</name>
<dbReference type="EMBL" id="SWJE01000009">
    <property type="protein sequence ID" value="TKC87277.1"/>
    <property type="molecule type" value="Genomic_DNA"/>
</dbReference>
<dbReference type="CDD" id="cd02440">
    <property type="entry name" value="AdoMet_MTases"/>
    <property type="match status" value="1"/>
</dbReference>
<keyword evidence="1 5" id="KW-0489">Methyltransferase</keyword>
<feature type="domain" description="Methyltransferase" evidence="4">
    <location>
        <begin position="45"/>
        <end position="145"/>
    </location>
</feature>
<keyword evidence="6" id="KW-1185">Reference proteome</keyword>
<dbReference type="GO" id="GO:0032259">
    <property type="term" value="P:methylation"/>
    <property type="evidence" value="ECO:0007669"/>
    <property type="project" value="UniProtKB-KW"/>
</dbReference>
<evidence type="ECO:0000313" key="6">
    <source>
        <dbReference type="Proteomes" id="UP000305539"/>
    </source>
</evidence>
<keyword evidence="2 5" id="KW-0808">Transferase</keyword>
<keyword evidence="3" id="KW-0949">S-adenosyl-L-methionine</keyword>
<dbReference type="InterPro" id="IPR041698">
    <property type="entry name" value="Methyltransf_25"/>
</dbReference>
<evidence type="ECO:0000256" key="2">
    <source>
        <dbReference type="ARBA" id="ARBA00022679"/>
    </source>
</evidence>
<comment type="caution">
    <text evidence="5">The sequence shown here is derived from an EMBL/GenBank/DDBJ whole genome shotgun (WGS) entry which is preliminary data.</text>
</comment>
<protein>
    <submittedName>
        <fullName evidence="5">Class I SAM-dependent methyltransferase</fullName>
    </submittedName>
</protein>
<evidence type="ECO:0000313" key="5">
    <source>
        <dbReference type="EMBL" id="TKC87277.1"/>
    </source>
</evidence>
<dbReference type="Pfam" id="PF13649">
    <property type="entry name" value="Methyltransf_25"/>
    <property type="match status" value="1"/>
</dbReference>
<dbReference type="RefSeq" id="WP_136896486.1">
    <property type="nucleotide sequence ID" value="NZ_SWJE01000009.1"/>
</dbReference>
<dbReference type="OrthoDB" id="9811589at2"/>
<dbReference type="Gene3D" id="3.40.50.150">
    <property type="entry name" value="Vaccinia Virus protein VP39"/>
    <property type="match status" value="1"/>
</dbReference>
<dbReference type="SUPFAM" id="SSF53335">
    <property type="entry name" value="S-adenosyl-L-methionine-dependent methyltransferases"/>
    <property type="match status" value="1"/>
</dbReference>
<dbReference type="PANTHER" id="PTHR43464:SF19">
    <property type="entry name" value="UBIQUINONE BIOSYNTHESIS O-METHYLTRANSFERASE, MITOCHONDRIAL"/>
    <property type="match status" value="1"/>
</dbReference>
<proteinExistence type="predicted"/>
<dbReference type="AlphaFoldDB" id="A0A4U1I272"/>
<sequence length="274" mass="30388">MREPQVPWERDFYDPALYDAGAGDSGSNATVEYYRTQLAGAPRYVADIGCGTGRIALQLAGDGHRILGVDVSLAMLARLQSKAERLPREQRARFDWRQGSFLDMEAPEASAFDALIAPDDFVPHLDPQELERFFLRAHGWLRPGGALLTDTRERSAARLQAAAAGFPKPMLTYGLADGVETQDGVRHAAMMGWEEYDADSRRLVSHQLFSYIRPDGAEERRVWKTVCQYNHTNAALIGAAQRAGFALEAARGREPGAEPGEQGGFFRFVREQDT</sequence>
<reference evidence="5 6" key="1">
    <citation type="submission" date="2019-04" db="EMBL/GenBank/DDBJ databases">
        <title>Trinickia sp. 7GSK02, isolated from subtropical forest soil.</title>
        <authorList>
            <person name="Gao Z.-H."/>
            <person name="Qiu L.-H."/>
        </authorList>
    </citation>
    <scope>NUCLEOTIDE SEQUENCE [LARGE SCALE GENOMIC DNA]</scope>
    <source>
        <strain evidence="5 6">7GSK02</strain>
    </source>
</reference>
<dbReference type="PANTHER" id="PTHR43464">
    <property type="entry name" value="METHYLTRANSFERASE"/>
    <property type="match status" value="1"/>
</dbReference>
<dbReference type="Proteomes" id="UP000305539">
    <property type="component" value="Unassembled WGS sequence"/>
</dbReference>
<evidence type="ECO:0000256" key="1">
    <source>
        <dbReference type="ARBA" id="ARBA00022603"/>
    </source>
</evidence>
<evidence type="ECO:0000256" key="3">
    <source>
        <dbReference type="ARBA" id="ARBA00022691"/>
    </source>
</evidence>
<accession>A0A4U1I272</accession>